<keyword evidence="5 6" id="KW-0472">Membrane</keyword>
<comment type="caution">
    <text evidence="7">The sequence shown here is derived from an EMBL/GenBank/DDBJ whole genome shotgun (WGS) entry which is preliminary data.</text>
</comment>
<keyword evidence="4 6" id="KW-1133">Transmembrane helix</keyword>
<evidence type="ECO:0000313" key="7">
    <source>
        <dbReference type="EMBL" id="PKR87537.1"/>
    </source>
</evidence>
<dbReference type="Proteomes" id="UP000233491">
    <property type="component" value="Unassembled WGS sequence"/>
</dbReference>
<dbReference type="InterPro" id="IPR001123">
    <property type="entry name" value="LeuE-type"/>
</dbReference>
<feature type="transmembrane region" description="Helical" evidence="6">
    <location>
        <begin position="74"/>
        <end position="95"/>
    </location>
</feature>
<reference evidence="7 8" key="1">
    <citation type="submission" date="2017-12" db="EMBL/GenBank/DDBJ databases">
        <title>Anaerobic carbon monoxide metabolism by Pleomorphomonas carboxyditropha sp. nov., a new mesophilic hydrogenogenic carboxidotroph.</title>
        <authorList>
            <person name="Esquivel-Elizondo S."/>
            <person name="Krajmalnik-Brown R."/>
        </authorList>
    </citation>
    <scope>NUCLEOTIDE SEQUENCE [LARGE SCALE GENOMIC DNA]</scope>
    <source>
        <strain evidence="7 8">R5-392</strain>
    </source>
</reference>
<feature type="transmembrane region" description="Helical" evidence="6">
    <location>
        <begin position="158"/>
        <end position="182"/>
    </location>
</feature>
<dbReference type="Pfam" id="PF01810">
    <property type="entry name" value="LysE"/>
    <property type="match status" value="1"/>
</dbReference>
<protein>
    <submittedName>
        <fullName evidence="7">LysE family translocator</fullName>
    </submittedName>
</protein>
<comment type="subcellular location">
    <subcellularLocation>
        <location evidence="1">Cell membrane</location>
        <topology evidence="1">Multi-pass membrane protein</topology>
    </subcellularLocation>
</comment>
<keyword evidence="2" id="KW-1003">Cell membrane</keyword>
<dbReference type="GO" id="GO:0015171">
    <property type="term" value="F:amino acid transmembrane transporter activity"/>
    <property type="evidence" value="ECO:0007669"/>
    <property type="project" value="TreeGrafter"/>
</dbReference>
<evidence type="ECO:0000256" key="6">
    <source>
        <dbReference type="SAM" id="Phobius"/>
    </source>
</evidence>
<keyword evidence="8" id="KW-1185">Reference proteome</keyword>
<organism evidence="7 8">
    <name type="scientific">Pleomorphomonas diazotrophica</name>
    <dbReference type="NCBI Taxonomy" id="1166257"/>
    <lineage>
        <taxon>Bacteria</taxon>
        <taxon>Pseudomonadati</taxon>
        <taxon>Pseudomonadota</taxon>
        <taxon>Alphaproteobacteria</taxon>
        <taxon>Hyphomicrobiales</taxon>
        <taxon>Pleomorphomonadaceae</taxon>
        <taxon>Pleomorphomonas</taxon>
    </lineage>
</organism>
<keyword evidence="3 6" id="KW-0812">Transmembrane</keyword>
<dbReference type="AlphaFoldDB" id="A0A1I4RJ07"/>
<evidence type="ECO:0000256" key="2">
    <source>
        <dbReference type="ARBA" id="ARBA00022475"/>
    </source>
</evidence>
<feature type="transmembrane region" description="Helical" evidence="6">
    <location>
        <begin position="116"/>
        <end position="138"/>
    </location>
</feature>
<dbReference type="EMBL" id="PJNW01000017">
    <property type="protein sequence ID" value="PKR87537.1"/>
    <property type="molecule type" value="Genomic_DNA"/>
</dbReference>
<evidence type="ECO:0000256" key="5">
    <source>
        <dbReference type="ARBA" id="ARBA00023136"/>
    </source>
</evidence>
<evidence type="ECO:0000313" key="8">
    <source>
        <dbReference type="Proteomes" id="UP000233491"/>
    </source>
</evidence>
<dbReference type="PANTHER" id="PTHR30086">
    <property type="entry name" value="ARGININE EXPORTER PROTEIN ARGO"/>
    <property type="match status" value="1"/>
</dbReference>
<proteinExistence type="predicted"/>
<dbReference type="PANTHER" id="PTHR30086:SF20">
    <property type="entry name" value="ARGININE EXPORTER PROTEIN ARGO-RELATED"/>
    <property type="match status" value="1"/>
</dbReference>
<name>A0A1I4RJ07_9HYPH</name>
<dbReference type="RefSeq" id="WP_101291046.1">
    <property type="nucleotide sequence ID" value="NZ_FOUQ01000002.1"/>
</dbReference>
<sequence length="212" mass="22325">MDFLPTMSVLVAYTLAVLALNYTPGPDMAMFVGTAITRGRRAGIAAFLGTSTGILVHTLLVTFGLAALLAASPLAFDALKVIGALYLFYVAVGAIRHGSRFAPEGGALPPEPAARLYLKGLAVNVLNPKVALFFLTFLPQFVEPGDPAARGKLLFLGLWFLLVSTLSTLPLILGASGVAAFLKARPRAMRTIDYVFAGVMGAFAVKLVTARL</sequence>
<dbReference type="GO" id="GO:0005886">
    <property type="term" value="C:plasma membrane"/>
    <property type="evidence" value="ECO:0007669"/>
    <property type="project" value="UniProtKB-SubCell"/>
</dbReference>
<evidence type="ECO:0000256" key="1">
    <source>
        <dbReference type="ARBA" id="ARBA00004651"/>
    </source>
</evidence>
<dbReference type="PIRSF" id="PIRSF006324">
    <property type="entry name" value="LeuE"/>
    <property type="match status" value="1"/>
</dbReference>
<gene>
    <name evidence="7" type="ORF">CXZ10_19520</name>
</gene>
<evidence type="ECO:0000256" key="3">
    <source>
        <dbReference type="ARBA" id="ARBA00022692"/>
    </source>
</evidence>
<feature type="transmembrane region" description="Helical" evidence="6">
    <location>
        <begin position="44"/>
        <end position="68"/>
    </location>
</feature>
<accession>A0A1I4RJ07</accession>
<evidence type="ECO:0000256" key="4">
    <source>
        <dbReference type="ARBA" id="ARBA00022989"/>
    </source>
</evidence>
<feature type="transmembrane region" description="Helical" evidence="6">
    <location>
        <begin position="6"/>
        <end position="23"/>
    </location>
</feature>
<dbReference type="OrthoDB" id="9804822at2"/>